<dbReference type="SUPFAM" id="SSF53335">
    <property type="entry name" value="S-adenosyl-L-methionine-dependent methyltransferases"/>
    <property type="match status" value="1"/>
</dbReference>
<dbReference type="InterPro" id="IPR029063">
    <property type="entry name" value="SAM-dependent_MTases_sf"/>
</dbReference>
<protein>
    <submittedName>
        <fullName evidence="5">Putative methyltransferase-like protein 15</fullName>
    </submittedName>
</protein>
<keyword evidence="3 5" id="KW-0808">Transferase</keyword>
<organism evidence="5 6">
    <name type="scientific">Stegodyphus mimosarum</name>
    <name type="common">African social velvet spider</name>
    <dbReference type="NCBI Taxonomy" id="407821"/>
    <lineage>
        <taxon>Eukaryota</taxon>
        <taxon>Metazoa</taxon>
        <taxon>Ecdysozoa</taxon>
        <taxon>Arthropoda</taxon>
        <taxon>Chelicerata</taxon>
        <taxon>Arachnida</taxon>
        <taxon>Araneae</taxon>
        <taxon>Araneomorphae</taxon>
        <taxon>Entelegynae</taxon>
        <taxon>Eresoidea</taxon>
        <taxon>Eresidae</taxon>
        <taxon>Stegodyphus</taxon>
    </lineage>
</organism>
<keyword evidence="2 5" id="KW-0489">Methyltransferase</keyword>
<dbReference type="Gene3D" id="1.10.150.170">
    <property type="entry name" value="Putative methyltransferase TM0872, insert domain"/>
    <property type="match status" value="1"/>
</dbReference>
<feature type="non-terminal residue" evidence="5">
    <location>
        <position position="374"/>
    </location>
</feature>
<dbReference type="OrthoDB" id="16290at2759"/>
<gene>
    <name evidence="5" type="ORF">X975_10511</name>
</gene>
<evidence type="ECO:0000256" key="2">
    <source>
        <dbReference type="ARBA" id="ARBA00022603"/>
    </source>
</evidence>
<evidence type="ECO:0000256" key="4">
    <source>
        <dbReference type="ARBA" id="ARBA00022691"/>
    </source>
</evidence>
<dbReference type="GO" id="GO:0070475">
    <property type="term" value="P:rRNA base methylation"/>
    <property type="evidence" value="ECO:0007669"/>
    <property type="project" value="TreeGrafter"/>
</dbReference>
<proteinExistence type="inferred from homology"/>
<evidence type="ECO:0000256" key="3">
    <source>
        <dbReference type="ARBA" id="ARBA00022679"/>
    </source>
</evidence>
<dbReference type="SUPFAM" id="SSF81799">
    <property type="entry name" value="Putative methyltransferase TM0872, insert domain"/>
    <property type="match status" value="1"/>
</dbReference>
<dbReference type="Pfam" id="PF01795">
    <property type="entry name" value="Methyltransf_5"/>
    <property type="match status" value="1"/>
</dbReference>
<dbReference type="PANTHER" id="PTHR11265">
    <property type="entry name" value="S-ADENOSYL-METHYLTRANSFERASE MRAW"/>
    <property type="match status" value="1"/>
</dbReference>
<keyword evidence="4" id="KW-0949">S-adenosyl-L-methionine</keyword>
<dbReference type="Proteomes" id="UP000054359">
    <property type="component" value="Unassembled WGS sequence"/>
</dbReference>
<dbReference type="Gene3D" id="3.40.50.150">
    <property type="entry name" value="Vaccinia Virus protein VP39"/>
    <property type="match status" value="1"/>
</dbReference>
<evidence type="ECO:0000313" key="5">
    <source>
        <dbReference type="EMBL" id="KFM69865.1"/>
    </source>
</evidence>
<dbReference type="AlphaFoldDB" id="A0A087TXM6"/>
<comment type="similarity">
    <text evidence="1">Belongs to the methyltransferase superfamily. RsmH family.</text>
</comment>
<dbReference type="STRING" id="407821.A0A087TXM6"/>
<evidence type="ECO:0000313" key="6">
    <source>
        <dbReference type="Proteomes" id="UP000054359"/>
    </source>
</evidence>
<keyword evidence="6" id="KW-1185">Reference proteome</keyword>
<reference evidence="5 6" key="1">
    <citation type="submission" date="2013-11" db="EMBL/GenBank/DDBJ databases">
        <title>Genome sequencing of Stegodyphus mimosarum.</title>
        <authorList>
            <person name="Bechsgaard J."/>
        </authorList>
    </citation>
    <scope>NUCLEOTIDE SEQUENCE [LARGE SCALE GENOMIC DNA]</scope>
</reference>
<sequence>MILRKKFLGNVFRALRKTIHSNPYCRSATVNEVNSQYEEEFGHTPVMPNEVLEALRPADNQVFLDMTFGAGGHSRHLLNTAAIKLYCLDRDPVAYEKAVKLSKEYGSSVTPLLGRFSEMQDVLKNVGVLPNSVDGVLIDAGCSSMQMDCPERGFSVSKNGPLDMRMDGSRFPDEPTAADVLSSLDVPSLVKIFKIYGEEKRSKKVAQALFDARYMLKSINTTYELADLIEGILEGEKRFDKLRRPSHSATKVFQGLRIFVNNELNELNYAIEMAHLFLKPGGRIAVITFHSLEDRIVKRHFLGIDMDEPVSQSLSQKYSNAALWHTKADIDQLYSKKWTPLHKHIIKPSAEEIAANPRSRSAKLRAAFKNSESV</sequence>
<dbReference type="NCBIfam" id="TIGR00006">
    <property type="entry name" value="16S rRNA (cytosine(1402)-N(4))-methyltransferase RsmH"/>
    <property type="match status" value="1"/>
</dbReference>
<dbReference type="InterPro" id="IPR023397">
    <property type="entry name" value="SAM-dep_MeTrfase_MraW_recog"/>
</dbReference>
<dbReference type="EMBL" id="KK117218">
    <property type="protein sequence ID" value="KFM69865.1"/>
    <property type="molecule type" value="Genomic_DNA"/>
</dbReference>
<accession>A0A087TXM6</accession>
<dbReference type="HAMAP" id="MF_01007">
    <property type="entry name" value="16SrRNA_methyltr_H"/>
    <property type="match status" value="1"/>
</dbReference>
<dbReference type="InterPro" id="IPR002903">
    <property type="entry name" value="RsmH"/>
</dbReference>
<dbReference type="CDD" id="cd02440">
    <property type="entry name" value="AdoMet_MTases"/>
    <property type="match status" value="1"/>
</dbReference>
<dbReference type="PANTHER" id="PTHR11265:SF0">
    <property type="entry name" value="12S RRNA N4-METHYLCYTIDINE METHYLTRANSFERASE"/>
    <property type="match status" value="1"/>
</dbReference>
<name>A0A087TXM6_STEMI</name>
<dbReference type="GO" id="GO:0071424">
    <property type="term" value="F:rRNA (cytosine-N4-)-methyltransferase activity"/>
    <property type="evidence" value="ECO:0007669"/>
    <property type="project" value="TreeGrafter"/>
</dbReference>
<evidence type="ECO:0000256" key="1">
    <source>
        <dbReference type="ARBA" id="ARBA00010396"/>
    </source>
</evidence>
<dbReference type="OMA" id="NPAKRTF"/>